<evidence type="ECO:0000313" key="2">
    <source>
        <dbReference type="EMBL" id="SFK33911.1"/>
    </source>
</evidence>
<comment type="caution">
    <text evidence="2">The sequence shown here is derived from an EMBL/GenBank/DDBJ whole genome shotgun (WGS) entry which is preliminary data.</text>
</comment>
<feature type="compositionally biased region" description="Basic and acidic residues" evidence="1">
    <location>
        <begin position="25"/>
        <end position="49"/>
    </location>
</feature>
<keyword evidence="3" id="KW-1185">Reference proteome</keyword>
<reference evidence="2 3" key="1">
    <citation type="submission" date="2016-10" db="EMBL/GenBank/DDBJ databases">
        <authorList>
            <person name="Varghese N."/>
            <person name="Submissions S."/>
        </authorList>
    </citation>
    <scope>NUCLEOTIDE SEQUENCE [LARGE SCALE GENOMIC DNA]</scope>
    <source>
        <strain evidence="2 3">DSM 16392</strain>
    </source>
</reference>
<sequence length="49" mass="5566">MDETGTLPSAGSSRFRFNGFATKASQHDKYAHPEVKRFLTGKPQERNRI</sequence>
<name>A0A1I3YRN4_9HYPH</name>
<evidence type="ECO:0000256" key="1">
    <source>
        <dbReference type="SAM" id="MobiDB-lite"/>
    </source>
</evidence>
<protein>
    <submittedName>
        <fullName evidence="2">Uncharacterized protein</fullName>
    </submittedName>
</protein>
<organism evidence="2 3">
    <name type="scientific">Pseudovibrio ascidiaceicola</name>
    <dbReference type="NCBI Taxonomy" id="285279"/>
    <lineage>
        <taxon>Bacteria</taxon>
        <taxon>Pseudomonadati</taxon>
        <taxon>Pseudomonadota</taxon>
        <taxon>Alphaproteobacteria</taxon>
        <taxon>Hyphomicrobiales</taxon>
        <taxon>Stappiaceae</taxon>
        <taxon>Pseudovibrio</taxon>
    </lineage>
</organism>
<evidence type="ECO:0000313" key="3">
    <source>
        <dbReference type="Proteomes" id="UP000199598"/>
    </source>
</evidence>
<feature type="region of interest" description="Disordered" evidence="1">
    <location>
        <begin position="1"/>
        <end position="49"/>
    </location>
</feature>
<proteinExistence type="predicted"/>
<dbReference type="EMBL" id="FOSK01000004">
    <property type="protein sequence ID" value="SFK33911.1"/>
    <property type="molecule type" value="Genomic_DNA"/>
</dbReference>
<accession>A0A1I3YRN4</accession>
<dbReference type="Proteomes" id="UP000199598">
    <property type="component" value="Unassembled WGS sequence"/>
</dbReference>
<gene>
    <name evidence="2" type="ORF">SAMN04488518_104156</name>
</gene>
<feature type="compositionally biased region" description="Polar residues" evidence="1">
    <location>
        <begin position="1"/>
        <end position="12"/>
    </location>
</feature>